<proteinExistence type="predicted"/>
<evidence type="ECO:0000313" key="2">
    <source>
        <dbReference type="EMBL" id="WQD40797.1"/>
    </source>
</evidence>
<gene>
    <name evidence="2" type="ORF">U0035_00820</name>
</gene>
<keyword evidence="3" id="KW-1185">Reference proteome</keyword>
<dbReference type="SUPFAM" id="SSF53649">
    <property type="entry name" value="Alkaline phosphatase-like"/>
    <property type="match status" value="1"/>
</dbReference>
<evidence type="ECO:0000313" key="3">
    <source>
        <dbReference type="Proteomes" id="UP001325680"/>
    </source>
</evidence>
<organism evidence="2 3">
    <name type="scientific">Niabella yanshanensis</name>
    <dbReference type="NCBI Taxonomy" id="577386"/>
    <lineage>
        <taxon>Bacteria</taxon>
        <taxon>Pseudomonadati</taxon>
        <taxon>Bacteroidota</taxon>
        <taxon>Chitinophagia</taxon>
        <taxon>Chitinophagales</taxon>
        <taxon>Chitinophagaceae</taxon>
        <taxon>Niabella</taxon>
    </lineage>
</organism>
<dbReference type="InterPro" id="IPR052701">
    <property type="entry name" value="GAG_Ulvan_Degrading_Sulfatases"/>
</dbReference>
<dbReference type="Proteomes" id="UP001325680">
    <property type="component" value="Chromosome"/>
</dbReference>
<dbReference type="RefSeq" id="WP_245957750.1">
    <property type="nucleotide sequence ID" value="NZ_CP139960.1"/>
</dbReference>
<dbReference type="InterPro" id="IPR000917">
    <property type="entry name" value="Sulfatase_N"/>
</dbReference>
<name>A0ABZ0WDK6_9BACT</name>
<dbReference type="InterPro" id="IPR017850">
    <property type="entry name" value="Alkaline_phosphatase_core_sf"/>
</dbReference>
<accession>A0ABZ0WDK6</accession>
<protein>
    <submittedName>
        <fullName evidence="2">Sulfatase</fullName>
    </submittedName>
</protein>
<sequence length="516" mass="58464">MQVSSQTAHTKVKPNILFAISDDQSYYHTSINGCTFVKTPAFDQIARRGVFFTNCIAGSPGCAPSRSAIVTGRYPWQNEQAGQHASSWMKKYISFIDLLASNGYHTGYTGKGVDPFQYARNENDSLWRKGNAAGKAYNSIRYQKGDGTDPRPASGISDINYYENFKNFYNAKGASEPFFFWYGAAEPHRGLERGSWKRSGKTLKEVQVPPFLPDNDTIRGDLLDYAIEIEWFDCHLQKMLDFLKEKGALENTIVIVTSDNGMAFPRAKANCYEYGIHVPFAFSYPDGIQAGKIVEAPVSFTDIAPTLLELTKTTTKGMMPISGKSFLSLIDNSADSSDHFALSGRERHSYSRYNNWGYPQRALRNKEFLFIWNIKPKRWPAGDPQRLQSLDGKDLFPKFGIDTRGIHHPEWAFTDIDASPSKSFIIEHYKDKAIRPYFDWSTALRPEYELYRVSTDPGCLHNLSGLDDYQSIENKMKDLLVTELQRSGDPRITAPLPEIFDSYERYSGPVRAFPEP</sequence>
<dbReference type="CDD" id="cd16027">
    <property type="entry name" value="SGSH"/>
    <property type="match status" value="1"/>
</dbReference>
<evidence type="ECO:0000259" key="1">
    <source>
        <dbReference type="Pfam" id="PF00884"/>
    </source>
</evidence>
<reference evidence="2 3" key="1">
    <citation type="submission" date="2023-12" db="EMBL/GenBank/DDBJ databases">
        <title>Genome sequencing and assembly of bacterial species from a model synthetic community.</title>
        <authorList>
            <person name="Hogle S.L."/>
        </authorList>
    </citation>
    <scope>NUCLEOTIDE SEQUENCE [LARGE SCALE GENOMIC DNA]</scope>
    <source>
        <strain evidence="2 3">HAMBI_3031</strain>
    </source>
</reference>
<dbReference type="EMBL" id="CP139960">
    <property type="protein sequence ID" value="WQD40797.1"/>
    <property type="molecule type" value="Genomic_DNA"/>
</dbReference>
<feature type="domain" description="Sulfatase N-terminal" evidence="1">
    <location>
        <begin position="14"/>
        <end position="311"/>
    </location>
</feature>
<dbReference type="PANTHER" id="PTHR43751">
    <property type="entry name" value="SULFATASE"/>
    <property type="match status" value="1"/>
</dbReference>
<dbReference type="Gene3D" id="3.40.720.10">
    <property type="entry name" value="Alkaline Phosphatase, subunit A"/>
    <property type="match status" value="1"/>
</dbReference>
<dbReference type="PANTHER" id="PTHR43751:SF1">
    <property type="entry name" value="SULFATASE ATSG-RELATED"/>
    <property type="match status" value="1"/>
</dbReference>
<dbReference type="Pfam" id="PF00884">
    <property type="entry name" value="Sulfatase"/>
    <property type="match status" value="1"/>
</dbReference>